<name>A0ACC3ZIP1_COLTU</name>
<evidence type="ECO:0000313" key="2">
    <source>
        <dbReference type="Proteomes" id="UP000805649"/>
    </source>
</evidence>
<keyword evidence="2" id="KW-1185">Reference proteome</keyword>
<comment type="caution">
    <text evidence="1">The sequence shown here is derived from an EMBL/GenBank/DDBJ whole genome shotgun (WGS) entry which is preliminary data.</text>
</comment>
<sequence length="368" mass="39671">MFSSLYWRKACVFTWLVCHHHLVSGLDFIPLIQSSPNFPNHEQSLTQRAASRPNASCPVDGQIACGNGTPDYFCCPSDKTCMVLASNTTALCCPKGASCEAISTIICDITAQDVVENPDSPIHTTKLDKSLPKCGNRCCPFGYKCQGDSVCVLEKDEGSRTSTSTNIIATKTKITFVSSLPSVGSSTQEAAETPTKSLAAIHQTTTPHVSRIQQLPTSSVTGPSEVATPAAVTSSEKTTSVGIIAGTTVAAIAAVAGLTCLLWFKRRSISKKVGSVKFPQPWQQLRENSSEQGVSLPRYNSPPPAYNMEMKQPAAHQYKFKHYSPDSVGSNAPVELPATPVSFSVWNPHSPRGVRAPRSYYEPYRRPG</sequence>
<reference evidence="1 2" key="1">
    <citation type="journal article" date="2020" name="Phytopathology">
        <title>Genome Sequence Resources of Colletotrichum truncatum, C. plurivorum, C. musicola, and C. sojae: Four Species Pathogenic to Soybean (Glycine max).</title>
        <authorList>
            <person name="Rogerio F."/>
            <person name="Boufleur T.R."/>
            <person name="Ciampi-Guillardi M."/>
            <person name="Sukno S.A."/>
            <person name="Thon M.R."/>
            <person name="Massola Junior N.S."/>
            <person name="Baroncelli R."/>
        </authorList>
    </citation>
    <scope>NUCLEOTIDE SEQUENCE [LARGE SCALE GENOMIC DNA]</scope>
    <source>
        <strain evidence="1 2">CMES1059</strain>
    </source>
</reference>
<gene>
    <name evidence="1" type="ORF">CTRU02_201705</name>
</gene>
<accession>A0ACC3ZIP1</accession>
<proteinExistence type="predicted"/>
<dbReference type="EMBL" id="VUJX02000001">
    <property type="protein sequence ID" value="KAL0943818.1"/>
    <property type="molecule type" value="Genomic_DNA"/>
</dbReference>
<evidence type="ECO:0000313" key="1">
    <source>
        <dbReference type="EMBL" id="KAL0943818.1"/>
    </source>
</evidence>
<dbReference type="Proteomes" id="UP000805649">
    <property type="component" value="Unassembled WGS sequence"/>
</dbReference>
<protein>
    <submittedName>
        <fullName evidence="1">GPI transamidase component pig-S/T</fullName>
    </submittedName>
</protein>
<organism evidence="1 2">
    <name type="scientific">Colletotrichum truncatum</name>
    <name type="common">Anthracnose fungus</name>
    <name type="synonym">Colletotrichum capsici</name>
    <dbReference type="NCBI Taxonomy" id="5467"/>
    <lineage>
        <taxon>Eukaryota</taxon>
        <taxon>Fungi</taxon>
        <taxon>Dikarya</taxon>
        <taxon>Ascomycota</taxon>
        <taxon>Pezizomycotina</taxon>
        <taxon>Sordariomycetes</taxon>
        <taxon>Hypocreomycetidae</taxon>
        <taxon>Glomerellales</taxon>
        <taxon>Glomerellaceae</taxon>
        <taxon>Colletotrichum</taxon>
        <taxon>Colletotrichum truncatum species complex</taxon>
    </lineage>
</organism>